<evidence type="ECO:0000313" key="9">
    <source>
        <dbReference type="EMBL" id="MDC8637179.1"/>
    </source>
</evidence>
<organism evidence="9 10">
    <name type="scientific">Xanthomonas hortorum pv. hederae</name>
    <dbReference type="NCBI Taxonomy" id="453603"/>
    <lineage>
        <taxon>Bacteria</taxon>
        <taxon>Pseudomonadati</taxon>
        <taxon>Pseudomonadota</taxon>
        <taxon>Gammaproteobacteria</taxon>
        <taxon>Lysobacterales</taxon>
        <taxon>Lysobacteraceae</taxon>
        <taxon>Xanthomonas</taxon>
    </lineage>
</organism>
<dbReference type="InterPro" id="IPR007944">
    <property type="entry name" value="FlhC"/>
</dbReference>
<evidence type="ECO:0000256" key="8">
    <source>
        <dbReference type="ARBA" id="ARBA00023163"/>
    </source>
</evidence>
<evidence type="ECO:0000256" key="3">
    <source>
        <dbReference type="ARBA" id="ARBA00022795"/>
    </source>
</evidence>
<reference evidence="9" key="1">
    <citation type="journal article" date="2022" name="Phytopathology">
        <title>Whole genome sequencing-based tracing of a 2022 introduction and outbreak of Xanthomonas hortorum pv. pelargonii.</title>
        <authorList>
            <person name="Iruegas Bocardo F."/>
            <person name="Weisberg A.J."/>
            <person name="Riutta E.R."/>
            <person name="Kilday K.B."/>
            <person name="Bonkowski J.C."/>
            <person name="Creswell T.C."/>
            <person name="Daughtrey M."/>
            <person name="Rane K.K."/>
            <person name="Grunwald N.J."/>
            <person name="Chang J.H."/>
            <person name="Putnam M."/>
        </authorList>
    </citation>
    <scope>NUCLEOTIDE SEQUENCE</scope>
    <source>
        <strain evidence="9">22-338</strain>
    </source>
</reference>
<dbReference type="GO" id="GO:1902208">
    <property type="term" value="P:regulation of bacterial-type flagellum assembly"/>
    <property type="evidence" value="ECO:0007669"/>
    <property type="project" value="InterPro"/>
</dbReference>
<reference evidence="9" key="2">
    <citation type="submission" date="2022-08" db="EMBL/GenBank/DDBJ databases">
        <authorList>
            <person name="Iruegas-Bocardo F."/>
            <person name="Weisberg A.J."/>
            <person name="Riutta E.R."/>
            <person name="Kilday K."/>
            <person name="Bonkowski J.C."/>
            <person name="Creswell T."/>
            <person name="Daughtrey M.L."/>
            <person name="Rane K."/>
            <person name="Grunwald N.J."/>
            <person name="Chang J.H."/>
            <person name="Putnam M.L."/>
        </authorList>
    </citation>
    <scope>NUCLEOTIDE SEQUENCE</scope>
    <source>
        <strain evidence="9">22-338</strain>
    </source>
</reference>
<keyword evidence="9" id="KW-0966">Cell projection</keyword>
<evidence type="ECO:0000256" key="2">
    <source>
        <dbReference type="ARBA" id="ARBA00022723"/>
    </source>
</evidence>
<dbReference type="GO" id="GO:0044781">
    <property type="term" value="P:bacterial-type flagellum organization"/>
    <property type="evidence" value="ECO:0007669"/>
    <property type="project" value="UniProtKB-KW"/>
</dbReference>
<keyword evidence="8" id="KW-0804">Transcription</keyword>
<evidence type="ECO:0000256" key="7">
    <source>
        <dbReference type="ARBA" id="ARBA00023159"/>
    </source>
</evidence>
<evidence type="ECO:0000256" key="6">
    <source>
        <dbReference type="ARBA" id="ARBA00023125"/>
    </source>
</evidence>
<keyword evidence="2" id="KW-0479">Metal-binding</keyword>
<dbReference type="Proteomes" id="UP001140230">
    <property type="component" value="Unassembled WGS sequence"/>
</dbReference>
<keyword evidence="3" id="KW-1005">Bacterial flagellum biogenesis</keyword>
<dbReference type="GO" id="GO:0003677">
    <property type="term" value="F:DNA binding"/>
    <property type="evidence" value="ECO:0007669"/>
    <property type="project" value="UniProtKB-KW"/>
</dbReference>
<keyword evidence="9" id="KW-0282">Flagellum</keyword>
<keyword evidence="7" id="KW-0010">Activator</keyword>
<dbReference type="GO" id="GO:0045893">
    <property type="term" value="P:positive regulation of DNA-templated transcription"/>
    <property type="evidence" value="ECO:0007669"/>
    <property type="project" value="InterPro"/>
</dbReference>
<sequence length="214" mass="23827">MTTPGRRHLRALQLAQACVELGARVRTVSHITRLPRGELRRLFFPDPRSIPRGRPPDSPEWYHTANVLFRAEASIVGVLYRRLRHANLPPGQALVAAYRHYRNLCGPEPRISFDRAFDLASHLDGVWITGVKSFSIAHCPQCHSEHLAAIGGLTQQADGCPFCKVIQRYRSDPRVQTSFPTLPLIDPAQVILGIDLLCAEASQADGDIPVDRSQ</sequence>
<dbReference type="SUPFAM" id="SSF160930">
    <property type="entry name" value="FlhC-like"/>
    <property type="match status" value="1"/>
</dbReference>
<proteinExistence type="predicted"/>
<keyword evidence="1" id="KW-0963">Cytoplasm</keyword>
<dbReference type="GO" id="GO:0046872">
    <property type="term" value="F:metal ion binding"/>
    <property type="evidence" value="ECO:0007669"/>
    <property type="project" value="UniProtKB-KW"/>
</dbReference>
<evidence type="ECO:0000256" key="1">
    <source>
        <dbReference type="ARBA" id="ARBA00022490"/>
    </source>
</evidence>
<evidence type="ECO:0000256" key="5">
    <source>
        <dbReference type="ARBA" id="ARBA00023015"/>
    </source>
</evidence>
<keyword evidence="5" id="KW-0805">Transcription regulation</keyword>
<accession>A0A9X3YZ01</accession>
<keyword evidence="6" id="KW-0238">DNA-binding</keyword>
<keyword evidence="4" id="KW-0862">Zinc</keyword>
<dbReference type="EMBL" id="JANWTP010000009">
    <property type="protein sequence ID" value="MDC8637179.1"/>
    <property type="molecule type" value="Genomic_DNA"/>
</dbReference>
<dbReference type="RefSeq" id="WP_104549165.1">
    <property type="nucleotide sequence ID" value="NZ_CP168178.1"/>
</dbReference>
<keyword evidence="9" id="KW-0969">Cilium</keyword>
<evidence type="ECO:0000256" key="4">
    <source>
        <dbReference type="ARBA" id="ARBA00022833"/>
    </source>
</evidence>
<evidence type="ECO:0000313" key="10">
    <source>
        <dbReference type="Proteomes" id="UP001140230"/>
    </source>
</evidence>
<protein>
    <submittedName>
        <fullName evidence="9">Flagellar transcriptional regulator FlhC</fullName>
    </submittedName>
</protein>
<dbReference type="Pfam" id="PF05280">
    <property type="entry name" value="FlhC"/>
    <property type="match status" value="1"/>
</dbReference>
<comment type="caution">
    <text evidence="9">The sequence shown here is derived from an EMBL/GenBank/DDBJ whole genome shotgun (WGS) entry which is preliminary data.</text>
</comment>
<gene>
    <name evidence="9" type="ORF">NY667_04990</name>
</gene>
<name>A0A9X3YZ01_9XANT</name>
<dbReference type="AlphaFoldDB" id="A0A9X3YZ01"/>